<gene>
    <name evidence="1" type="ORF">E5357_02915</name>
</gene>
<accession>A0AC61R2B1</accession>
<reference evidence="1" key="1">
    <citation type="submission" date="2019-04" db="EMBL/GenBank/DDBJ databases">
        <title>Microbes associate with the intestines of laboratory mice.</title>
        <authorList>
            <person name="Navarre W."/>
            <person name="Wong E."/>
            <person name="Huang K."/>
            <person name="Tropini C."/>
            <person name="Ng K."/>
            <person name="Yu B."/>
        </authorList>
    </citation>
    <scope>NUCLEOTIDE SEQUENCE</scope>
    <source>
        <strain evidence="1">NM72_1-8</strain>
    </source>
</reference>
<evidence type="ECO:0000313" key="1">
    <source>
        <dbReference type="EMBL" id="TGY00466.1"/>
    </source>
</evidence>
<sequence>MKNHIKTIVVLLTIILLVTRVCGMTIVWAQEEKQEDRILKTLEEQAEDIESVNEGQVTKSIPDCDVWMADTMIFGFNNDQNGIYPMFQSFSEPIYKQLGGYLLEDEPLVVMSTAWSVYFNNEYRNQFFNEQKYIYEVLLMEYIKYDAESENISVELENNETKLSMKLYALLSEELADNTADYIDGMTVGEAVDFYNNVKIAEDLNTALSKVKKHVDNIKDLIDMMSEYLALQQVKEERIYLLKAARDACVSEDSPNQDFIKAADELIDIFQKSTLDYVQGKALDYLWNQGCDFIWDKLCDANPVLKTIGLDVSGLDVCFDTTNSASNNLKLALLYTADCYLKQGMMSAASDYMGSRTAINAQTFLACFKAYIQFQMYGNEFSNVWMEDYLNSGVIGSAINNIFYRDNIATVQELLSLSNSQTKMREGILRLINKYVKIYQGMYKSPEGNTVVEKEESKKDENESSDASRDVVLVLDRSGSMSGEPLNQTKEAAVKFVDTVFEKDSRVAVVTYDDTAVVECGLTDSSGELQETIENIYDGGGTNTYAGLEQADEILQGSQADRKIIMLMSDGFPNEGPNDYGDYSAPLVQYAEEMKDRGYIIYTLGFFGNVDPGYLYSAQQMMGGVASPGLHYEVNSAEDLVFFFDDIANQIGGKRYVYVRIACPVDVTVSSGEDMLSSKAESENTRTSFGTLTYENIQDGPEEVYDEYGYYEEPEAWDRVKILRLDMDQDYDIQIEGYDSGTMDYTVKFPNESGEYDDIREFPGIAVTASTKAISNTGELNATYLKVDENGDGKFETTYKTESNGTMEEVKDHAKLYMILAVIVAIAILAVFLAIVLVSISRRKKIAVSGMGAAGNFYTPTGAVYGAFGIFNGRSYPMAPGQRCTVGRKSICDIQLAHSQVSRLHCVIEMLPDNVYQVTDYSSNGTFYNDQRLKSREPYRLPKGALLAIGDADNVLELR</sequence>
<protein>
    <submittedName>
        <fullName evidence="1">VWA domain-containing protein</fullName>
    </submittedName>
</protein>
<dbReference type="Proteomes" id="UP000307720">
    <property type="component" value="Unassembled WGS sequence"/>
</dbReference>
<dbReference type="EMBL" id="SRZB01000002">
    <property type="protein sequence ID" value="TGY00466.1"/>
    <property type="molecule type" value="Genomic_DNA"/>
</dbReference>
<keyword evidence="2" id="KW-1185">Reference proteome</keyword>
<evidence type="ECO:0000313" key="2">
    <source>
        <dbReference type="Proteomes" id="UP000307720"/>
    </source>
</evidence>
<name>A0AC61R2B1_9FIRM</name>
<organism evidence="1 2">
    <name type="scientific">Hominisplanchenecus murintestinalis</name>
    <dbReference type="NCBI Taxonomy" id="2941517"/>
    <lineage>
        <taxon>Bacteria</taxon>
        <taxon>Bacillati</taxon>
        <taxon>Bacillota</taxon>
        <taxon>Clostridia</taxon>
        <taxon>Lachnospirales</taxon>
        <taxon>Lachnospiraceae</taxon>
        <taxon>Hominisplanchenecus</taxon>
    </lineage>
</organism>
<comment type="caution">
    <text evidence="1">The sequence shown here is derived from an EMBL/GenBank/DDBJ whole genome shotgun (WGS) entry which is preliminary data.</text>
</comment>
<proteinExistence type="predicted"/>